<name>A0A9X9S6K1_METOG</name>
<dbReference type="EMBL" id="CP113361">
    <property type="protein sequence ID" value="WAI01820.1"/>
    <property type="molecule type" value="Genomic_DNA"/>
</dbReference>
<dbReference type="Proteomes" id="UP001163096">
    <property type="component" value="Chromosome"/>
</dbReference>
<dbReference type="GeneID" id="76833996"/>
<evidence type="ECO:0000313" key="1">
    <source>
        <dbReference type="EMBL" id="WAI01820.1"/>
    </source>
</evidence>
<evidence type="ECO:0000313" key="2">
    <source>
        <dbReference type="Proteomes" id="UP001163096"/>
    </source>
</evidence>
<gene>
    <name evidence="1" type="ORF">OU421_02800</name>
</gene>
<keyword evidence="2" id="KW-1185">Reference proteome</keyword>
<protein>
    <submittedName>
        <fullName evidence="1">Uncharacterized protein</fullName>
    </submittedName>
</protein>
<proteinExistence type="predicted"/>
<reference evidence="1" key="1">
    <citation type="submission" date="2022-11" db="EMBL/GenBank/DDBJ databases">
        <title>Complete genome sequence of Methanogenium organophilum DSM 3596.</title>
        <authorList>
            <person name="Chen S.-C."/>
            <person name="Lai S.-J."/>
            <person name="You Y.-T."/>
        </authorList>
    </citation>
    <scope>NUCLEOTIDE SEQUENCE</scope>
    <source>
        <strain evidence="1">DSM 3596</strain>
    </source>
</reference>
<dbReference type="KEGG" id="mou:OU421_02800"/>
<sequence length="263" mass="31117">MTSQFELPKDVMLDTNAMVYLYLYVDTCDEIGIDLDQNSFVDFTNILDERLKKPANQKVLQIRMLKKGYNVYKSLNKLKNSDSTFYFSKLAKLELNHVCLENKYHQELSECNIPYRIRQKDPFKYDIPPAYLTEIYTTGVINHVKRMEELLSDKGVEFNLVDEDPTVMGQTIDIITTIFNQYIHLQSNDLYIYCLAVQTMSTYFLLFDGELKNVAEKLRTDDYYREYREKIIDDLCRCRRLDKFNFDEEGKHNVIFPEAVNTI</sequence>
<dbReference type="AlphaFoldDB" id="A0A9X9S6K1"/>
<organism evidence="1 2">
    <name type="scientific">Methanogenium organophilum</name>
    <dbReference type="NCBI Taxonomy" id="2199"/>
    <lineage>
        <taxon>Archaea</taxon>
        <taxon>Methanobacteriati</taxon>
        <taxon>Methanobacteriota</taxon>
        <taxon>Stenosarchaea group</taxon>
        <taxon>Methanomicrobia</taxon>
        <taxon>Methanomicrobiales</taxon>
        <taxon>Methanomicrobiaceae</taxon>
        <taxon>Methanogenium</taxon>
    </lineage>
</organism>
<accession>A0A9X9S6K1</accession>
<dbReference type="RefSeq" id="WP_268187096.1">
    <property type="nucleotide sequence ID" value="NZ_CP113361.1"/>
</dbReference>